<evidence type="ECO:0000256" key="6">
    <source>
        <dbReference type="ARBA" id="ARBA00023136"/>
    </source>
</evidence>
<dbReference type="PANTHER" id="PTHR24186:SF46">
    <property type="entry name" value="PROTEIN ACCELERATED CELL DEATH 6-LIKE"/>
    <property type="match status" value="1"/>
</dbReference>
<dbReference type="InterPro" id="IPR036770">
    <property type="entry name" value="Ankyrin_rpt-contain_sf"/>
</dbReference>
<feature type="region of interest" description="Disordered" evidence="8">
    <location>
        <begin position="355"/>
        <end position="388"/>
    </location>
</feature>
<dbReference type="SUPFAM" id="SSF48403">
    <property type="entry name" value="Ankyrin repeat"/>
    <property type="match status" value="1"/>
</dbReference>
<feature type="compositionally biased region" description="Polar residues" evidence="8">
    <location>
        <begin position="379"/>
        <end position="388"/>
    </location>
</feature>
<evidence type="ECO:0000256" key="8">
    <source>
        <dbReference type="SAM" id="MobiDB-lite"/>
    </source>
</evidence>
<comment type="subcellular location">
    <subcellularLocation>
        <location evidence="1">Membrane</location>
        <topology evidence="1">Multi-pass membrane protein</topology>
    </subcellularLocation>
</comment>
<dbReference type="PROSITE" id="PS50297">
    <property type="entry name" value="ANK_REP_REGION"/>
    <property type="match status" value="2"/>
</dbReference>
<accession>A0AAN7IL39</accession>
<evidence type="ECO:0000256" key="3">
    <source>
        <dbReference type="ARBA" id="ARBA00022737"/>
    </source>
</evidence>
<comment type="caution">
    <text evidence="11">The sequence shown here is derived from an EMBL/GenBank/DDBJ whole genome shotgun (WGS) entry which is preliminary data.</text>
</comment>
<evidence type="ECO:0000256" key="5">
    <source>
        <dbReference type="ARBA" id="ARBA00023043"/>
    </source>
</evidence>
<evidence type="ECO:0000256" key="4">
    <source>
        <dbReference type="ARBA" id="ARBA00022989"/>
    </source>
</evidence>
<dbReference type="SMART" id="SM00248">
    <property type="entry name" value="ANK"/>
    <property type="match status" value="7"/>
</dbReference>
<dbReference type="EMBL" id="JAXUIC010000008">
    <property type="protein sequence ID" value="KAK4577538.1"/>
    <property type="molecule type" value="Genomic_DNA"/>
</dbReference>
<keyword evidence="3" id="KW-0677">Repeat</keyword>
<feature type="domain" description="PGG" evidence="10">
    <location>
        <begin position="398"/>
        <end position="507"/>
    </location>
</feature>
<feature type="non-terminal residue" evidence="11">
    <location>
        <position position="1"/>
    </location>
</feature>
<evidence type="ECO:0000259" key="10">
    <source>
        <dbReference type="Pfam" id="PF13962"/>
    </source>
</evidence>
<feature type="compositionally biased region" description="Polar residues" evidence="8">
    <location>
        <begin position="358"/>
        <end position="371"/>
    </location>
</feature>
<dbReference type="InterPro" id="IPR026961">
    <property type="entry name" value="PGG_dom"/>
</dbReference>
<dbReference type="InterPro" id="IPR002110">
    <property type="entry name" value="Ankyrin_rpt"/>
</dbReference>
<dbReference type="Pfam" id="PF12796">
    <property type="entry name" value="Ank_2"/>
    <property type="match status" value="1"/>
</dbReference>
<evidence type="ECO:0000256" key="2">
    <source>
        <dbReference type="ARBA" id="ARBA00022692"/>
    </source>
</evidence>
<protein>
    <recommendedName>
        <fullName evidence="10">PGG domain-containing protein</fullName>
    </recommendedName>
</protein>
<dbReference type="PROSITE" id="PS50088">
    <property type="entry name" value="ANK_REPEAT"/>
    <property type="match status" value="2"/>
</dbReference>
<evidence type="ECO:0000256" key="7">
    <source>
        <dbReference type="PROSITE-ProRule" id="PRU00023"/>
    </source>
</evidence>
<dbReference type="Gene3D" id="1.25.40.20">
    <property type="entry name" value="Ankyrin repeat-containing domain"/>
    <property type="match status" value="3"/>
</dbReference>
<keyword evidence="2 9" id="KW-0812">Transmembrane</keyword>
<organism evidence="11 12">
    <name type="scientific">Quercus rubra</name>
    <name type="common">Northern red oak</name>
    <name type="synonym">Quercus borealis</name>
    <dbReference type="NCBI Taxonomy" id="3512"/>
    <lineage>
        <taxon>Eukaryota</taxon>
        <taxon>Viridiplantae</taxon>
        <taxon>Streptophyta</taxon>
        <taxon>Embryophyta</taxon>
        <taxon>Tracheophyta</taxon>
        <taxon>Spermatophyta</taxon>
        <taxon>Magnoliopsida</taxon>
        <taxon>eudicotyledons</taxon>
        <taxon>Gunneridae</taxon>
        <taxon>Pentapetalae</taxon>
        <taxon>rosids</taxon>
        <taxon>fabids</taxon>
        <taxon>Fagales</taxon>
        <taxon>Fagaceae</taxon>
        <taxon>Quercus</taxon>
    </lineage>
</organism>
<proteinExistence type="predicted"/>
<keyword evidence="6 9" id="KW-0472">Membrane</keyword>
<dbReference type="Proteomes" id="UP001324115">
    <property type="component" value="Unassembled WGS sequence"/>
</dbReference>
<keyword evidence="12" id="KW-1185">Reference proteome</keyword>
<evidence type="ECO:0000313" key="11">
    <source>
        <dbReference type="EMBL" id="KAK4577538.1"/>
    </source>
</evidence>
<dbReference type="Pfam" id="PF13962">
    <property type="entry name" value="PGG"/>
    <property type="match status" value="1"/>
</dbReference>
<dbReference type="Pfam" id="PF13637">
    <property type="entry name" value="Ank_4"/>
    <property type="match status" value="1"/>
</dbReference>
<feature type="transmembrane region" description="Helical" evidence="9">
    <location>
        <begin position="406"/>
        <end position="428"/>
    </location>
</feature>
<feature type="repeat" description="ANK" evidence="7">
    <location>
        <begin position="242"/>
        <end position="274"/>
    </location>
</feature>
<feature type="repeat" description="ANK" evidence="7">
    <location>
        <begin position="276"/>
        <end position="298"/>
    </location>
</feature>
<gene>
    <name evidence="11" type="ORF">RGQ29_027886</name>
</gene>
<evidence type="ECO:0000313" key="12">
    <source>
        <dbReference type="Proteomes" id="UP001324115"/>
    </source>
</evidence>
<name>A0AAN7IL39_QUERU</name>
<dbReference type="AlphaFoldDB" id="A0AAN7IL39"/>
<dbReference type="GO" id="GO:0005886">
    <property type="term" value="C:plasma membrane"/>
    <property type="evidence" value="ECO:0007669"/>
    <property type="project" value="TreeGrafter"/>
</dbReference>
<sequence length="571" mass="63701">AASSSQSTLEEQNSTYRFIDLDLYRAAKEDDVDGFIDALERISKDKELPLSAIFKQVSPSGNTLLHIAASGNNSKTALLIDHFAPCLLSQKNSKGDTPLHILARAGYEDPSLVSILKRPDSTEFRKNLARFLLKDQNEEGNTCLHEALIHGHEELASLFLMLIELEPETPLFCLNNEKKSPLLRGKPPVHAAIMKRNTEVLDLILEKKPDWILHQDEEQRNPLHWAASMGYLEGVRNLLDKNGFFPIHMASAKGHVHVIRELLQHWPYVEEMQNSKGQNILHVAAASGKLNVIKYILETPRLKSLINERDKDGNTPVHLATKHWHPKLVSALTWDNEVDLRLRLTWTALKAAGVPRNPNASAKKQGSNWSEVQGVPRNPNASAKKQDSNWLELQSTDNYKDRVNTLLLVSTLVATVTFAAGFTIPGGYNSSGEDQGMATMLSNNVFHAFIFCNTIAMFSSIFVAVTLIWAQLGDIHLVLIALRAALPLLGVALATMSLAFLAGIYLVVSKLSWLANAIMIMGLVFLVVVLSLYFFLWFPMSSSNRIMRYISYYPFRLLLVVTGSAADNDFE</sequence>
<keyword evidence="4 9" id="KW-1133">Transmembrane helix</keyword>
<reference evidence="11 12" key="1">
    <citation type="journal article" date="2023" name="G3 (Bethesda)">
        <title>A haplotype-resolved chromosome-scale genome for Quercus rubra L. provides insights into the genetics of adaptive traits for red oak species.</title>
        <authorList>
            <person name="Kapoor B."/>
            <person name="Jenkins J."/>
            <person name="Schmutz J."/>
            <person name="Zhebentyayeva T."/>
            <person name="Kuelheim C."/>
            <person name="Coggeshall M."/>
            <person name="Heim C."/>
            <person name="Lasky J.R."/>
            <person name="Leites L."/>
            <person name="Islam-Faridi N."/>
            <person name="Romero-Severson J."/>
            <person name="DeLeo V.L."/>
            <person name="Lucas S.M."/>
            <person name="Lazic D."/>
            <person name="Gailing O."/>
            <person name="Carlson J."/>
            <person name="Staton M."/>
        </authorList>
    </citation>
    <scope>NUCLEOTIDE SEQUENCE [LARGE SCALE GENOMIC DNA]</scope>
    <source>
        <strain evidence="11">Pseudo-F2</strain>
    </source>
</reference>
<feature type="transmembrane region" description="Helical" evidence="9">
    <location>
        <begin position="513"/>
        <end position="538"/>
    </location>
</feature>
<dbReference type="PANTHER" id="PTHR24186">
    <property type="entry name" value="PROTEIN PHOSPHATASE 1 REGULATORY SUBUNIT"/>
    <property type="match status" value="1"/>
</dbReference>
<evidence type="ECO:0000256" key="9">
    <source>
        <dbReference type="SAM" id="Phobius"/>
    </source>
</evidence>
<keyword evidence="5 7" id="KW-0040">ANK repeat</keyword>
<evidence type="ECO:0000256" key="1">
    <source>
        <dbReference type="ARBA" id="ARBA00004141"/>
    </source>
</evidence>
<feature type="transmembrane region" description="Helical" evidence="9">
    <location>
        <begin position="484"/>
        <end position="507"/>
    </location>
</feature>
<feature type="transmembrane region" description="Helical" evidence="9">
    <location>
        <begin position="448"/>
        <end position="472"/>
    </location>
</feature>